<dbReference type="InterPro" id="IPR003761">
    <property type="entry name" value="Exonuc_VII_S"/>
</dbReference>
<dbReference type="GO" id="GO:0006308">
    <property type="term" value="P:DNA catabolic process"/>
    <property type="evidence" value="ECO:0007669"/>
    <property type="project" value="InterPro"/>
</dbReference>
<keyword evidence="1" id="KW-0963">Cytoplasm</keyword>
<protein>
    <submittedName>
        <fullName evidence="4">Exodeoxyribonuclease VII small subunit</fullName>
    </submittedName>
</protein>
<dbReference type="RefSeq" id="WP_220589881.1">
    <property type="nucleotide sequence ID" value="NZ_RKLQ01000005.1"/>
</dbReference>
<keyword evidence="3" id="KW-0378">Hydrolase</keyword>
<gene>
    <name evidence="4" type="ORF">EGD98_18750</name>
</gene>
<dbReference type="Gene3D" id="1.10.287.1040">
    <property type="entry name" value="Exonuclease VII, small subunit"/>
    <property type="match status" value="1"/>
</dbReference>
<keyword evidence="2" id="KW-0540">Nuclease</keyword>
<dbReference type="Proteomes" id="UP000783863">
    <property type="component" value="Unassembled WGS sequence"/>
</dbReference>
<evidence type="ECO:0000256" key="2">
    <source>
        <dbReference type="ARBA" id="ARBA00022722"/>
    </source>
</evidence>
<evidence type="ECO:0000256" key="3">
    <source>
        <dbReference type="ARBA" id="ARBA00022801"/>
    </source>
</evidence>
<dbReference type="GO" id="GO:0009318">
    <property type="term" value="C:exodeoxyribonuclease VII complex"/>
    <property type="evidence" value="ECO:0007669"/>
    <property type="project" value="InterPro"/>
</dbReference>
<dbReference type="AlphaFoldDB" id="A0A8J7YHN9"/>
<comment type="caution">
    <text evidence="4">The sequence shown here is derived from an EMBL/GenBank/DDBJ whole genome shotgun (WGS) entry which is preliminary data.</text>
</comment>
<dbReference type="GO" id="GO:0008855">
    <property type="term" value="F:exodeoxyribonuclease VII activity"/>
    <property type="evidence" value="ECO:0007669"/>
    <property type="project" value="InterPro"/>
</dbReference>
<sequence>MTDTDIADKTDRIESIIEQLEAGDVSLERATELKAEGDDLLEALEAELDLGDGEVREQ</sequence>
<organism evidence="4 5">
    <name type="scientific">Haloarcula salinisoli</name>
    <dbReference type="NCBI Taxonomy" id="2487746"/>
    <lineage>
        <taxon>Archaea</taxon>
        <taxon>Methanobacteriati</taxon>
        <taxon>Methanobacteriota</taxon>
        <taxon>Stenosarchaea group</taxon>
        <taxon>Halobacteria</taxon>
        <taxon>Halobacteriales</taxon>
        <taxon>Haloarculaceae</taxon>
        <taxon>Haloarcula</taxon>
    </lineage>
</organism>
<evidence type="ECO:0000256" key="1">
    <source>
        <dbReference type="ARBA" id="ARBA00022490"/>
    </source>
</evidence>
<keyword evidence="5" id="KW-1185">Reference proteome</keyword>
<dbReference type="EMBL" id="RKLQ01000005">
    <property type="protein sequence ID" value="MBX0305687.1"/>
    <property type="molecule type" value="Genomic_DNA"/>
</dbReference>
<evidence type="ECO:0000313" key="4">
    <source>
        <dbReference type="EMBL" id="MBX0305687.1"/>
    </source>
</evidence>
<accession>A0A8J7YHN9</accession>
<evidence type="ECO:0000313" key="5">
    <source>
        <dbReference type="Proteomes" id="UP000783863"/>
    </source>
</evidence>
<dbReference type="InterPro" id="IPR037004">
    <property type="entry name" value="Exonuc_VII_ssu_sf"/>
</dbReference>
<dbReference type="Pfam" id="PF02609">
    <property type="entry name" value="Exonuc_VII_S"/>
    <property type="match status" value="1"/>
</dbReference>
<proteinExistence type="predicted"/>
<dbReference type="SUPFAM" id="SSF116842">
    <property type="entry name" value="XseB-like"/>
    <property type="match status" value="1"/>
</dbReference>
<reference evidence="4" key="1">
    <citation type="submission" date="2021-06" db="EMBL/GenBank/DDBJ databases">
        <title>Halomicroarcula sp. F24A a new haloarchaeum isolated from saline soil.</title>
        <authorList>
            <person name="Duran-Viseras A."/>
            <person name="Sanchez-Porro C."/>
            <person name="Ventosa A."/>
        </authorList>
    </citation>
    <scope>NUCLEOTIDE SEQUENCE</scope>
    <source>
        <strain evidence="4">F24A</strain>
    </source>
</reference>
<name>A0A8J7YHN9_9EURY</name>